<gene>
    <name evidence="1" type="ORF">ABI_22570</name>
</gene>
<dbReference type="EMBL" id="GL883078">
    <property type="protein sequence ID" value="EGF90846.1"/>
    <property type="molecule type" value="Genomic_DNA"/>
</dbReference>
<keyword evidence="2" id="KW-1185">Reference proteome</keyword>
<evidence type="ECO:0000313" key="1">
    <source>
        <dbReference type="EMBL" id="EGF90846.1"/>
    </source>
</evidence>
<protein>
    <submittedName>
        <fullName evidence="1">Uncharacterized protein</fullName>
    </submittedName>
</protein>
<dbReference type="AlphaFoldDB" id="F4QND8"/>
<evidence type="ECO:0000313" key="2">
    <source>
        <dbReference type="Proteomes" id="UP000006512"/>
    </source>
</evidence>
<sequence length="38" mass="4388">MPFAPCEGLIYVYERLDLDSKSKRRNRETMSDLPTLAA</sequence>
<reference evidence="2" key="1">
    <citation type="submission" date="2011-03" db="EMBL/GenBank/DDBJ databases">
        <title>Draft genome sequence of Brevundimonas diminuta.</title>
        <authorList>
            <person name="Brown P.J.B."/>
            <person name="Buechlein A."/>
            <person name="Hemmerich C."/>
            <person name="Brun Y.V."/>
        </authorList>
    </citation>
    <scope>NUCLEOTIDE SEQUENCE [LARGE SCALE GENOMIC DNA]</scope>
    <source>
        <strain evidence="2">C19</strain>
    </source>
</reference>
<name>F4QND8_9CAUL</name>
<dbReference type="Proteomes" id="UP000006512">
    <property type="component" value="Unassembled WGS sequence"/>
</dbReference>
<organism evidence="1 2">
    <name type="scientific">Asticcacaulis biprosthecium C19</name>
    <dbReference type="NCBI Taxonomy" id="715226"/>
    <lineage>
        <taxon>Bacteria</taxon>
        <taxon>Pseudomonadati</taxon>
        <taxon>Pseudomonadota</taxon>
        <taxon>Alphaproteobacteria</taxon>
        <taxon>Caulobacterales</taxon>
        <taxon>Caulobacteraceae</taxon>
        <taxon>Asticcacaulis</taxon>
    </lineage>
</organism>
<dbReference type="HOGENOM" id="CLU_3323867_0_0_5"/>
<accession>F4QND8</accession>
<proteinExistence type="predicted"/>